<organism evidence="2 3">
    <name type="scientific">Streptomyces violascens</name>
    <dbReference type="NCBI Taxonomy" id="67381"/>
    <lineage>
        <taxon>Bacteria</taxon>
        <taxon>Bacillati</taxon>
        <taxon>Actinomycetota</taxon>
        <taxon>Actinomycetes</taxon>
        <taxon>Kitasatosporales</taxon>
        <taxon>Streptomycetaceae</taxon>
        <taxon>Streptomyces</taxon>
    </lineage>
</organism>
<feature type="signal peptide" evidence="1">
    <location>
        <begin position="1"/>
        <end position="46"/>
    </location>
</feature>
<name>A0ABQ3QS52_9ACTN</name>
<protein>
    <recommendedName>
        <fullName evidence="4">Peptidase inhibitor family I36</fullName>
    </recommendedName>
</protein>
<proteinExistence type="predicted"/>
<dbReference type="Proteomes" id="UP001050808">
    <property type="component" value="Unassembled WGS sequence"/>
</dbReference>
<evidence type="ECO:0000256" key="1">
    <source>
        <dbReference type="SAM" id="SignalP"/>
    </source>
</evidence>
<evidence type="ECO:0000313" key="2">
    <source>
        <dbReference type="EMBL" id="GHI40089.1"/>
    </source>
</evidence>
<keyword evidence="3" id="KW-1185">Reference proteome</keyword>
<evidence type="ECO:0000313" key="3">
    <source>
        <dbReference type="Proteomes" id="UP001050808"/>
    </source>
</evidence>
<feature type="chain" id="PRO_5046219907" description="Peptidase inhibitor family I36" evidence="1">
    <location>
        <begin position="47"/>
        <end position="123"/>
    </location>
</feature>
<evidence type="ECO:0008006" key="4">
    <source>
        <dbReference type="Google" id="ProtNLM"/>
    </source>
</evidence>
<comment type="caution">
    <text evidence="2">The sequence shown here is derived from an EMBL/GenBank/DDBJ whole genome shotgun (WGS) entry which is preliminary data.</text>
</comment>
<keyword evidence="1" id="KW-0732">Signal</keyword>
<accession>A0ABQ3QS52</accession>
<sequence>MCQGVVGNVPIMTITRMPATRLGRLVLAAGASLALFAALPMSSAQAAVGHLYYGSSTGESFQVDDPILGKCYTLYKATSASNQTNATATLFYDANCERGWGSLQPGGYSSYFGAELYSVRFGS</sequence>
<gene>
    <name evidence="2" type="ORF">Sviol_44970</name>
</gene>
<dbReference type="EMBL" id="BNDY01000017">
    <property type="protein sequence ID" value="GHI40089.1"/>
    <property type="molecule type" value="Genomic_DNA"/>
</dbReference>
<reference evidence="2" key="1">
    <citation type="submission" date="2024-05" db="EMBL/GenBank/DDBJ databases">
        <title>Whole genome shotgun sequence of Streptomyces violascens NBRC 12920.</title>
        <authorList>
            <person name="Komaki H."/>
            <person name="Tamura T."/>
        </authorList>
    </citation>
    <scope>NUCLEOTIDE SEQUENCE</scope>
    <source>
        <strain evidence="2">NBRC 12920</strain>
    </source>
</reference>